<protein>
    <recommendedName>
        <fullName evidence="3">RNA polymerase Rpb7-like N-terminal domain-containing protein</fullName>
    </recommendedName>
</protein>
<dbReference type="InterPro" id="IPR036898">
    <property type="entry name" value="RNA_pol_Rpb7-like_N_sf"/>
</dbReference>
<keyword evidence="2" id="KW-0804">Transcription</keyword>
<proteinExistence type="predicted"/>
<dbReference type="GO" id="GO:0000428">
    <property type="term" value="C:DNA-directed RNA polymerase complex"/>
    <property type="evidence" value="ECO:0007669"/>
    <property type="project" value="UniProtKB-KW"/>
</dbReference>
<keyword evidence="1" id="KW-0240">DNA-directed RNA polymerase</keyword>
<dbReference type="Pfam" id="PF03876">
    <property type="entry name" value="SHS2_Rpb7-N"/>
    <property type="match status" value="1"/>
</dbReference>
<dbReference type="EMBL" id="CP056068">
    <property type="protein sequence ID" value="UKJ90599.2"/>
    <property type="molecule type" value="Genomic_DNA"/>
</dbReference>
<dbReference type="InterPro" id="IPR005576">
    <property type="entry name" value="Rpb7-like_N"/>
</dbReference>
<feature type="domain" description="RNA polymerase Rpb7-like N-terminal" evidence="3">
    <location>
        <begin position="80"/>
        <end position="134"/>
    </location>
</feature>
<sequence>MAQFSWTIVESKSASLHKALKAVEKCNHEISQTLYSSSHKTRILSQLDTFVNSLGEISGKSCFKDYLEELPSLFFIKATGVVQLHPSFLGNVNHGIYSYLSNFLMHYNEDFGGVWISCGSVKLLDYLGFLTSGDFQSIVSLRVSLRVLAFVPKLDIIIGKISRIRPQSISVLVYGIFNVAVKPEDLPKIKHDGSSYKLFFEDKTVTENSLVTMKLLSVNILTKNKSLNLSAVLESNFLTE</sequence>
<evidence type="ECO:0000313" key="4">
    <source>
        <dbReference type="EMBL" id="UKJ90599.2"/>
    </source>
</evidence>
<dbReference type="Proteomes" id="UP000244803">
    <property type="component" value="Chromosome 2"/>
</dbReference>
<accession>A0A976QRL7</accession>
<dbReference type="AlphaFoldDB" id="A0A976QRL7"/>
<evidence type="ECO:0000256" key="1">
    <source>
        <dbReference type="ARBA" id="ARBA00022478"/>
    </source>
</evidence>
<name>A0A976QRL7_THEOR</name>
<reference evidence="4" key="1">
    <citation type="submission" date="2022-07" db="EMBL/GenBank/DDBJ databases">
        <title>Evaluation of T. orientalis genome assembly methods using nanopore sequencing and analysis of variation between genomes.</title>
        <authorList>
            <person name="Yam J."/>
            <person name="Micallef M.L."/>
            <person name="Liu M."/>
            <person name="Djordjevic S.P."/>
            <person name="Bogema D.R."/>
            <person name="Jenkins C."/>
        </authorList>
    </citation>
    <scope>NUCLEOTIDE SEQUENCE</scope>
    <source>
        <strain evidence="4">Fish Creek</strain>
    </source>
</reference>
<dbReference type="OrthoDB" id="10250504at2759"/>
<evidence type="ECO:0000256" key="2">
    <source>
        <dbReference type="ARBA" id="ARBA00023163"/>
    </source>
</evidence>
<evidence type="ECO:0000313" key="5">
    <source>
        <dbReference type="Proteomes" id="UP000244803"/>
    </source>
</evidence>
<gene>
    <name evidence="4" type="ORF">MACJ_001533</name>
</gene>
<dbReference type="Gene3D" id="3.30.1490.120">
    <property type="entry name" value="RNA polymerase Rpb7-like, N-terminal domain"/>
    <property type="match status" value="1"/>
</dbReference>
<evidence type="ECO:0000259" key="3">
    <source>
        <dbReference type="Pfam" id="PF03876"/>
    </source>
</evidence>
<dbReference type="GO" id="GO:0006351">
    <property type="term" value="P:DNA-templated transcription"/>
    <property type="evidence" value="ECO:0007669"/>
    <property type="project" value="InterPro"/>
</dbReference>
<organism evidence="4 5">
    <name type="scientific">Theileria orientalis</name>
    <dbReference type="NCBI Taxonomy" id="68886"/>
    <lineage>
        <taxon>Eukaryota</taxon>
        <taxon>Sar</taxon>
        <taxon>Alveolata</taxon>
        <taxon>Apicomplexa</taxon>
        <taxon>Aconoidasida</taxon>
        <taxon>Piroplasmida</taxon>
        <taxon>Theileriidae</taxon>
        <taxon>Theileria</taxon>
    </lineage>
</organism>